<dbReference type="AlphaFoldDB" id="A0A4R4YC52"/>
<evidence type="ECO:0000256" key="1">
    <source>
        <dbReference type="SAM" id="MobiDB-lite"/>
    </source>
</evidence>
<feature type="region of interest" description="Disordered" evidence="1">
    <location>
        <begin position="1"/>
        <end position="73"/>
    </location>
</feature>
<dbReference type="Pfam" id="PF01979">
    <property type="entry name" value="Amidohydro_1"/>
    <property type="match status" value="1"/>
</dbReference>
<gene>
    <name evidence="3" type="ORF">E1288_32855</name>
</gene>
<evidence type="ECO:0000259" key="2">
    <source>
        <dbReference type="Pfam" id="PF01979"/>
    </source>
</evidence>
<organism evidence="3 4">
    <name type="scientific">Saccharopolyspora elongata</name>
    <dbReference type="NCBI Taxonomy" id="2530387"/>
    <lineage>
        <taxon>Bacteria</taxon>
        <taxon>Bacillati</taxon>
        <taxon>Actinomycetota</taxon>
        <taxon>Actinomycetes</taxon>
        <taxon>Pseudonocardiales</taxon>
        <taxon>Pseudonocardiaceae</taxon>
        <taxon>Saccharopolyspora</taxon>
    </lineage>
</organism>
<evidence type="ECO:0000313" key="4">
    <source>
        <dbReference type="Proteomes" id="UP000294947"/>
    </source>
</evidence>
<feature type="compositionally biased region" description="Low complexity" evidence="1">
    <location>
        <begin position="1"/>
        <end position="16"/>
    </location>
</feature>
<feature type="domain" description="Amidohydrolase-related" evidence="2">
    <location>
        <begin position="147"/>
        <end position="466"/>
    </location>
</feature>
<dbReference type="Gene3D" id="2.30.40.10">
    <property type="entry name" value="Urease, subunit C, domain 1"/>
    <property type="match status" value="1"/>
</dbReference>
<dbReference type="InterPro" id="IPR057744">
    <property type="entry name" value="OTAase-like"/>
</dbReference>
<comment type="caution">
    <text evidence="3">The sequence shown here is derived from an EMBL/GenBank/DDBJ whole genome shotgun (WGS) entry which is preliminary data.</text>
</comment>
<dbReference type="Gene3D" id="3.20.20.140">
    <property type="entry name" value="Metal-dependent hydrolases"/>
    <property type="match status" value="1"/>
</dbReference>
<keyword evidence="3" id="KW-0378">Hydrolase</keyword>
<dbReference type="SUPFAM" id="SSF51338">
    <property type="entry name" value="Composite domain of metallo-dependent hydrolases"/>
    <property type="match status" value="1"/>
</dbReference>
<keyword evidence="4" id="KW-1185">Reference proteome</keyword>
<dbReference type="PANTHER" id="PTHR43135">
    <property type="entry name" value="ALPHA-D-RIBOSE 1-METHYLPHOSPHONATE 5-TRIPHOSPHATE DIPHOSPHATASE"/>
    <property type="match status" value="1"/>
</dbReference>
<dbReference type="InterPro" id="IPR032466">
    <property type="entry name" value="Metal_Hydrolase"/>
</dbReference>
<dbReference type="SUPFAM" id="SSF51556">
    <property type="entry name" value="Metallo-dependent hydrolases"/>
    <property type="match status" value="1"/>
</dbReference>
<dbReference type="InterPro" id="IPR006680">
    <property type="entry name" value="Amidohydro-rel"/>
</dbReference>
<sequence>MKRPGSSTPTSTRSGPARWHGHSRPAPLSVRFAPIPARPRSSASNPTKDDQCGPTHSSPVRPSEPAAQKPPTTWLVKETKLFAQLGEDDDVQQLISAKQVLIGPAQQRIQDGAVLVQDDTILAVGPRHHVEQRADTQARRRDFPNSTVLPGLINSHVHLSFDTSPQFLDTVQQTKDADLLLGMAGRAQRALAHGITTVRDLGDRGGLSIRLRDAITRNDLPGPRILAAAAPLTIPDGHCHFLGGTVSGEAEIRQLVQHNARLGADVIKVMASGGQITPSSPPMWASQFTATELAIIVEEASQLGLPVAAHAHGTEAIAASVAAGVSTVEHCSWQSANGPDRRDDVAKQMAEKGIYACTALSGNWRSIMERLGPEGTEAMYGRLVWLAELGVPLIIGTDAGLPGSWFDDFVGTMELFEYLGFPNDRTIDMATTISATALGITDHVGRLQPGYSADLIVVDGDPLTCLAHLRHPQLVLARGREFHSEN</sequence>
<proteinExistence type="predicted"/>
<dbReference type="Proteomes" id="UP000294947">
    <property type="component" value="Unassembled WGS sequence"/>
</dbReference>
<dbReference type="EMBL" id="SMKW01000059">
    <property type="protein sequence ID" value="TDD41369.1"/>
    <property type="molecule type" value="Genomic_DNA"/>
</dbReference>
<dbReference type="InterPro" id="IPR011059">
    <property type="entry name" value="Metal-dep_hydrolase_composite"/>
</dbReference>
<dbReference type="OrthoDB" id="3514520at2"/>
<evidence type="ECO:0000313" key="3">
    <source>
        <dbReference type="EMBL" id="TDD41369.1"/>
    </source>
</evidence>
<protein>
    <submittedName>
        <fullName evidence="3">Amidohydrolase family protein</fullName>
    </submittedName>
</protein>
<name>A0A4R4YC52_9PSEU</name>
<dbReference type="GO" id="GO:0016810">
    <property type="term" value="F:hydrolase activity, acting on carbon-nitrogen (but not peptide) bonds"/>
    <property type="evidence" value="ECO:0007669"/>
    <property type="project" value="InterPro"/>
</dbReference>
<dbReference type="PANTHER" id="PTHR43135:SF3">
    <property type="entry name" value="ALPHA-D-RIBOSE 1-METHYLPHOSPHONATE 5-TRIPHOSPHATE DIPHOSPHATASE"/>
    <property type="match status" value="1"/>
</dbReference>
<accession>A0A4R4YC52</accession>
<dbReference type="CDD" id="cd01299">
    <property type="entry name" value="Met_dep_hydrolase_A"/>
    <property type="match status" value="1"/>
</dbReference>
<reference evidence="3 4" key="1">
    <citation type="submission" date="2019-03" db="EMBL/GenBank/DDBJ databases">
        <title>Draft genome sequences of novel Actinobacteria.</title>
        <authorList>
            <person name="Sahin N."/>
            <person name="Ay H."/>
            <person name="Saygin H."/>
        </authorList>
    </citation>
    <scope>NUCLEOTIDE SEQUENCE [LARGE SCALE GENOMIC DNA]</scope>
    <source>
        <strain evidence="3 4">7K502</strain>
    </source>
</reference>
<dbReference type="InterPro" id="IPR051781">
    <property type="entry name" value="Metallo-dep_Hydrolase"/>
</dbReference>